<dbReference type="AlphaFoldDB" id="A0A218YVS4"/>
<name>A0A218YVS4_9HELO</name>
<protein>
    <submittedName>
        <fullName evidence="2">Uncharacterized protein</fullName>
    </submittedName>
</protein>
<dbReference type="Proteomes" id="UP000242519">
    <property type="component" value="Unassembled WGS sequence"/>
</dbReference>
<keyword evidence="1" id="KW-0472">Membrane</keyword>
<feature type="transmembrane region" description="Helical" evidence="1">
    <location>
        <begin position="21"/>
        <end position="46"/>
    </location>
</feature>
<reference evidence="2 3" key="1">
    <citation type="submission" date="2017-04" db="EMBL/GenBank/DDBJ databases">
        <title>Draft genome sequence of Marssonina coronaria NL1: causal agent of apple blotch.</title>
        <authorList>
            <person name="Cheng Q."/>
        </authorList>
    </citation>
    <scope>NUCLEOTIDE SEQUENCE [LARGE SCALE GENOMIC DNA]</scope>
    <source>
        <strain evidence="2 3">NL1</strain>
    </source>
</reference>
<keyword evidence="3" id="KW-1185">Reference proteome</keyword>
<feature type="transmembrane region" description="Helical" evidence="1">
    <location>
        <begin position="58"/>
        <end position="81"/>
    </location>
</feature>
<keyword evidence="1" id="KW-0812">Transmembrane</keyword>
<evidence type="ECO:0000313" key="2">
    <source>
        <dbReference type="EMBL" id="OWO98554.1"/>
    </source>
</evidence>
<accession>A0A218YVS4</accession>
<gene>
    <name evidence="2" type="ORF">B2J93_2872</name>
</gene>
<dbReference type="InParanoid" id="A0A218YVS4"/>
<keyword evidence="1" id="KW-1133">Transmembrane helix</keyword>
<organism evidence="2 3">
    <name type="scientific">Diplocarpon coronariae</name>
    <dbReference type="NCBI Taxonomy" id="2795749"/>
    <lineage>
        <taxon>Eukaryota</taxon>
        <taxon>Fungi</taxon>
        <taxon>Dikarya</taxon>
        <taxon>Ascomycota</taxon>
        <taxon>Pezizomycotina</taxon>
        <taxon>Leotiomycetes</taxon>
        <taxon>Helotiales</taxon>
        <taxon>Drepanopezizaceae</taxon>
        <taxon>Diplocarpon</taxon>
    </lineage>
</organism>
<evidence type="ECO:0000313" key="3">
    <source>
        <dbReference type="Proteomes" id="UP000242519"/>
    </source>
</evidence>
<sequence>MHPNTYEPGTIRTPFLSQASAIVIFPIVVPASQAVSFITTVPGFLWSASILVEMPQRLAPAWVAIGIDLKVGVLAIAVTRGGKYVFKTRRK</sequence>
<proteinExistence type="predicted"/>
<comment type="caution">
    <text evidence="2">The sequence shown here is derived from an EMBL/GenBank/DDBJ whole genome shotgun (WGS) entry which is preliminary data.</text>
</comment>
<dbReference type="EMBL" id="MZNU01000389">
    <property type="protein sequence ID" value="OWO98554.1"/>
    <property type="molecule type" value="Genomic_DNA"/>
</dbReference>
<evidence type="ECO:0000256" key="1">
    <source>
        <dbReference type="SAM" id="Phobius"/>
    </source>
</evidence>